<dbReference type="AlphaFoldDB" id="C7N1E8"/>
<evidence type="ECO:0000313" key="3">
    <source>
        <dbReference type="Proteomes" id="UP000002026"/>
    </source>
</evidence>
<evidence type="ECO:0000313" key="2">
    <source>
        <dbReference type="EMBL" id="ACV21240.1"/>
    </source>
</evidence>
<dbReference type="InterPro" id="IPR041698">
    <property type="entry name" value="Methyltransf_25"/>
</dbReference>
<organism evidence="2 3">
    <name type="scientific">Slackia heliotrinireducens (strain ATCC 29202 / DSM 20476 / NCTC 11029 / RHS 1)</name>
    <name type="common">Peptococcus heliotrinreducens</name>
    <dbReference type="NCBI Taxonomy" id="471855"/>
    <lineage>
        <taxon>Bacteria</taxon>
        <taxon>Bacillati</taxon>
        <taxon>Actinomycetota</taxon>
        <taxon>Coriobacteriia</taxon>
        <taxon>Eggerthellales</taxon>
        <taxon>Eggerthellaceae</taxon>
        <taxon>Slackia</taxon>
    </lineage>
</organism>
<dbReference type="Proteomes" id="UP000002026">
    <property type="component" value="Chromosome"/>
</dbReference>
<keyword evidence="2" id="KW-0830">Ubiquinone</keyword>
<dbReference type="PANTHER" id="PTHR43667:SF2">
    <property type="entry name" value="FATTY ACID C-METHYL TRANSFERASE"/>
    <property type="match status" value="1"/>
</dbReference>
<dbReference type="KEGG" id="shi:Shel_01690"/>
<dbReference type="GO" id="GO:0008168">
    <property type="term" value="F:methyltransferase activity"/>
    <property type="evidence" value="ECO:0007669"/>
    <property type="project" value="UniProtKB-KW"/>
</dbReference>
<name>C7N1E8_SLAHD</name>
<keyword evidence="2" id="KW-0489">Methyltransferase</keyword>
<evidence type="ECO:0000259" key="1">
    <source>
        <dbReference type="Pfam" id="PF13649"/>
    </source>
</evidence>
<accession>C7N1E8</accession>
<dbReference type="InterPro" id="IPR029063">
    <property type="entry name" value="SAM-dependent_MTases_sf"/>
</dbReference>
<dbReference type="SUPFAM" id="SSF53335">
    <property type="entry name" value="S-adenosyl-L-methionine-dependent methyltransferases"/>
    <property type="match status" value="1"/>
</dbReference>
<dbReference type="Gene3D" id="3.40.50.150">
    <property type="entry name" value="Vaccinia Virus protein VP39"/>
    <property type="match status" value="1"/>
</dbReference>
<dbReference type="PANTHER" id="PTHR43667">
    <property type="entry name" value="CYCLOPROPANE-FATTY-ACYL-PHOSPHOLIPID SYNTHASE"/>
    <property type="match status" value="1"/>
</dbReference>
<dbReference type="Pfam" id="PF13649">
    <property type="entry name" value="Methyltransf_25"/>
    <property type="match status" value="1"/>
</dbReference>
<gene>
    <name evidence="2" type="ordered locus">Shel_01690</name>
</gene>
<sequence length="291" mass="32849">MIDFEAEWEAMQLARTKPGDADFWSKRSSTYENTDRQSAYADEFIAKARILPGETVFDIGCGTGTIACKLAARGHSVIAADFSEGMLDKLRENMQLHNVTSIEPMHMSWDDDWTQFGVYENAVDVAIASRSISVFNLEEALGKITRVARRRCCITLTTGCSPRVDPNLMRMLGLPSTSTYDYLYAIGILGTKGYEPTVEYIHSSRKDTFDTVEECFERYVDMIDHAYPNLPLVERQRAHERLRTLIDEHLVDNPAAGEPDAKGVPEGLLCLDMLRTLSWAFIAWDTDLKPM</sequence>
<dbReference type="HOGENOM" id="CLU_060275_0_1_11"/>
<dbReference type="EMBL" id="CP001684">
    <property type="protein sequence ID" value="ACV21240.1"/>
    <property type="molecule type" value="Genomic_DNA"/>
</dbReference>
<dbReference type="CDD" id="cd02440">
    <property type="entry name" value="AdoMet_MTases"/>
    <property type="match status" value="1"/>
</dbReference>
<protein>
    <submittedName>
        <fullName evidence="2">Methylase involved in ubiquinone/menaquinone biosynthesis</fullName>
    </submittedName>
</protein>
<dbReference type="GO" id="GO:0032259">
    <property type="term" value="P:methylation"/>
    <property type="evidence" value="ECO:0007669"/>
    <property type="project" value="UniProtKB-KW"/>
</dbReference>
<proteinExistence type="predicted"/>
<dbReference type="InterPro" id="IPR050723">
    <property type="entry name" value="CFA/CMAS"/>
</dbReference>
<dbReference type="eggNOG" id="COG2226">
    <property type="taxonomic scope" value="Bacteria"/>
</dbReference>
<dbReference type="STRING" id="471855.Shel_01690"/>
<keyword evidence="3" id="KW-1185">Reference proteome</keyword>
<feature type="domain" description="Methyltransferase" evidence="1">
    <location>
        <begin position="56"/>
        <end position="149"/>
    </location>
</feature>
<reference evidence="2 3" key="1">
    <citation type="journal article" date="2009" name="Stand. Genomic Sci.">
        <title>Complete genome sequence of Slackia heliotrinireducens type strain (RHS 1).</title>
        <authorList>
            <person name="Pukall R."/>
            <person name="Lapidus A."/>
            <person name="Nolan M."/>
            <person name="Copeland A."/>
            <person name="Glavina Del Rio T."/>
            <person name="Lucas S."/>
            <person name="Chen F."/>
            <person name="Tice H."/>
            <person name="Cheng J.F."/>
            <person name="Chertkov O."/>
            <person name="Bruce D."/>
            <person name="Goodwin L."/>
            <person name="Kuske C."/>
            <person name="Brettin T."/>
            <person name="Detter J.C."/>
            <person name="Han C."/>
            <person name="Pitluck S."/>
            <person name="Pati A."/>
            <person name="Mavrommatis K."/>
            <person name="Ivanova N."/>
            <person name="Ovchinnikova G."/>
            <person name="Chen A."/>
            <person name="Palaniappan K."/>
            <person name="Schneider S."/>
            <person name="Rohde M."/>
            <person name="Chain P."/>
            <person name="D'haeseleer P."/>
            <person name="Goker M."/>
            <person name="Bristow J."/>
            <person name="Eisen J.A."/>
            <person name="Markowitz V."/>
            <person name="Kyrpides N.C."/>
            <person name="Klenk H.P."/>
            <person name="Hugenholtz P."/>
        </authorList>
    </citation>
    <scope>NUCLEOTIDE SEQUENCE [LARGE SCALE GENOMIC DNA]</scope>
    <source>
        <strain evidence="3">ATCC 29202 / DSM 20476 / NCTC 11029 / RHS 1</strain>
    </source>
</reference>
<keyword evidence="2" id="KW-0808">Transferase</keyword>
<dbReference type="RefSeq" id="WP_012797351.1">
    <property type="nucleotide sequence ID" value="NC_013165.1"/>
</dbReference>